<dbReference type="SUPFAM" id="SSF53850">
    <property type="entry name" value="Periplasmic binding protein-like II"/>
    <property type="match status" value="1"/>
</dbReference>
<evidence type="ECO:0000313" key="7">
    <source>
        <dbReference type="Proteomes" id="UP000199088"/>
    </source>
</evidence>
<keyword evidence="2" id="KW-0805">Transcription regulation</keyword>
<dbReference type="PANTHER" id="PTHR30346:SF29">
    <property type="entry name" value="LYSR SUBSTRATE-BINDING"/>
    <property type="match status" value="1"/>
</dbReference>
<dbReference type="GO" id="GO:0003677">
    <property type="term" value="F:DNA binding"/>
    <property type="evidence" value="ECO:0007669"/>
    <property type="project" value="UniProtKB-KW"/>
</dbReference>
<dbReference type="SUPFAM" id="SSF46785">
    <property type="entry name" value="Winged helix' DNA-binding domain"/>
    <property type="match status" value="1"/>
</dbReference>
<reference evidence="7" key="1">
    <citation type="submission" date="2016-10" db="EMBL/GenBank/DDBJ databases">
        <authorList>
            <person name="Varghese N."/>
            <person name="Submissions S."/>
        </authorList>
    </citation>
    <scope>NUCLEOTIDE SEQUENCE [LARGE SCALE GENOMIC DNA]</scope>
    <source>
        <strain evidence="7">DSM 45843</strain>
    </source>
</reference>
<evidence type="ECO:0000313" key="6">
    <source>
        <dbReference type="EMBL" id="SDN78141.1"/>
    </source>
</evidence>
<dbReference type="InterPro" id="IPR036390">
    <property type="entry name" value="WH_DNA-bd_sf"/>
</dbReference>
<dbReference type="Gene3D" id="3.40.190.10">
    <property type="entry name" value="Periplasmic binding protein-like II"/>
    <property type="match status" value="2"/>
</dbReference>
<name>A0A1H0E772_9ACTN</name>
<keyword evidence="4" id="KW-0804">Transcription</keyword>
<accession>A0A1H0E772</accession>
<dbReference type="InterPro" id="IPR005119">
    <property type="entry name" value="LysR_subst-bd"/>
</dbReference>
<dbReference type="Pfam" id="PF00126">
    <property type="entry name" value="HTH_1"/>
    <property type="match status" value="1"/>
</dbReference>
<sequence length="309" mass="32211">MEIRHLHLLRELGERGSLAAVAEAAHVSPSAVSQQLRALQRQAAVPLTERRGRRLALTPAGRALAGAAVDIAEALGRAERAVGGHLADRTAPVRVSAFHSAGQAFFGPLLAWSSGSGGPPVHCRDEDIAQASFPALVADHDLVLAHRLRHGPRWPTDRGLVVTRLLSEPMDVALAADHPLAAAPEVAPVDAAAHPWVAVHQGFPLTGVLDGIGAAAGRPLDVVHRVNDFGLASAVAAAGRCLALVPRHLGRPGLHPGVVTRPLHGIAVTRDVDVLARPENLARVAVAETLDQLRALTAALVAATSPPQR</sequence>
<dbReference type="GO" id="GO:0003700">
    <property type="term" value="F:DNA-binding transcription factor activity"/>
    <property type="evidence" value="ECO:0007669"/>
    <property type="project" value="InterPro"/>
</dbReference>
<dbReference type="Gene3D" id="1.10.10.10">
    <property type="entry name" value="Winged helix-like DNA-binding domain superfamily/Winged helix DNA-binding domain"/>
    <property type="match status" value="1"/>
</dbReference>
<dbReference type="STRING" id="1052260.SAMN05660199_00667"/>
<dbReference type="PROSITE" id="PS50931">
    <property type="entry name" value="HTH_LYSR"/>
    <property type="match status" value="1"/>
</dbReference>
<organism evidence="6 7">
    <name type="scientific">Klenkia soli</name>
    <dbReference type="NCBI Taxonomy" id="1052260"/>
    <lineage>
        <taxon>Bacteria</taxon>
        <taxon>Bacillati</taxon>
        <taxon>Actinomycetota</taxon>
        <taxon>Actinomycetes</taxon>
        <taxon>Geodermatophilales</taxon>
        <taxon>Geodermatophilaceae</taxon>
        <taxon>Klenkia</taxon>
    </lineage>
</organism>
<evidence type="ECO:0000256" key="3">
    <source>
        <dbReference type="ARBA" id="ARBA00023125"/>
    </source>
</evidence>
<proteinExistence type="inferred from homology"/>
<dbReference type="EMBL" id="FNIR01000002">
    <property type="protein sequence ID" value="SDN78141.1"/>
    <property type="molecule type" value="Genomic_DNA"/>
</dbReference>
<comment type="similarity">
    <text evidence="1">Belongs to the LysR transcriptional regulatory family.</text>
</comment>
<dbReference type="Proteomes" id="UP000199088">
    <property type="component" value="Unassembled WGS sequence"/>
</dbReference>
<dbReference type="OrthoDB" id="4131546at2"/>
<evidence type="ECO:0000256" key="2">
    <source>
        <dbReference type="ARBA" id="ARBA00023015"/>
    </source>
</evidence>
<gene>
    <name evidence="6" type="ORF">SAMN05660199_00667</name>
</gene>
<protein>
    <submittedName>
        <fullName evidence="6">DNA-binding transcriptional regulator, LysR family</fullName>
    </submittedName>
</protein>
<dbReference type="InterPro" id="IPR000847">
    <property type="entry name" value="LysR_HTH_N"/>
</dbReference>
<dbReference type="AlphaFoldDB" id="A0A1H0E772"/>
<feature type="domain" description="HTH lysR-type" evidence="5">
    <location>
        <begin position="1"/>
        <end position="58"/>
    </location>
</feature>
<keyword evidence="7" id="KW-1185">Reference proteome</keyword>
<dbReference type="GO" id="GO:0032993">
    <property type="term" value="C:protein-DNA complex"/>
    <property type="evidence" value="ECO:0007669"/>
    <property type="project" value="TreeGrafter"/>
</dbReference>
<dbReference type="Pfam" id="PF03466">
    <property type="entry name" value="LysR_substrate"/>
    <property type="match status" value="1"/>
</dbReference>
<evidence type="ECO:0000256" key="1">
    <source>
        <dbReference type="ARBA" id="ARBA00009437"/>
    </source>
</evidence>
<dbReference type="PANTHER" id="PTHR30346">
    <property type="entry name" value="TRANSCRIPTIONAL DUAL REGULATOR HCAR-RELATED"/>
    <property type="match status" value="1"/>
</dbReference>
<keyword evidence="3 6" id="KW-0238">DNA-binding</keyword>
<evidence type="ECO:0000259" key="5">
    <source>
        <dbReference type="PROSITE" id="PS50931"/>
    </source>
</evidence>
<dbReference type="RefSeq" id="WP_091239719.1">
    <property type="nucleotide sequence ID" value="NZ_FNIR01000002.1"/>
</dbReference>
<dbReference type="InterPro" id="IPR036388">
    <property type="entry name" value="WH-like_DNA-bd_sf"/>
</dbReference>
<evidence type="ECO:0000256" key="4">
    <source>
        <dbReference type="ARBA" id="ARBA00023163"/>
    </source>
</evidence>